<organism evidence="2 3">
    <name type="scientific">Amygdalobacter nucleatus</name>
    <dbReference type="NCBI Taxonomy" id="3029274"/>
    <lineage>
        <taxon>Bacteria</taxon>
        <taxon>Bacillati</taxon>
        <taxon>Bacillota</taxon>
        <taxon>Clostridia</taxon>
        <taxon>Eubacteriales</taxon>
        <taxon>Oscillospiraceae</taxon>
        <taxon>Amygdalobacter</taxon>
    </lineage>
</organism>
<dbReference type="InterPro" id="IPR010178">
    <property type="entry name" value="Lit"/>
</dbReference>
<dbReference type="Pfam" id="PF07314">
    <property type="entry name" value="Lit"/>
    <property type="match status" value="1"/>
</dbReference>
<name>A0A133YAE9_9FIRM</name>
<keyword evidence="1" id="KW-0472">Membrane</keyword>
<proteinExistence type="predicted"/>
<comment type="caution">
    <text evidence="2">The sequence shown here is derived from an EMBL/GenBank/DDBJ whole genome shotgun (WGS) entry which is preliminary data.</text>
</comment>
<accession>A0A133YAE9</accession>
<feature type="transmembrane region" description="Helical" evidence="1">
    <location>
        <begin position="124"/>
        <end position="142"/>
    </location>
</feature>
<dbReference type="Proteomes" id="UP000070080">
    <property type="component" value="Unassembled WGS sequence"/>
</dbReference>
<dbReference type="RefSeq" id="WP_066714406.1">
    <property type="nucleotide sequence ID" value="NZ_JARFNM010000001.1"/>
</dbReference>
<keyword evidence="3" id="KW-1185">Reference proteome</keyword>
<feature type="transmembrane region" description="Helical" evidence="1">
    <location>
        <begin position="246"/>
        <end position="266"/>
    </location>
</feature>
<protein>
    <submittedName>
        <fullName evidence="2">TIGR01906 family protein</fullName>
    </submittedName>
</protein>
<evidence type="ECO:0000313" key="3">
    <source>
        <dbReference type="Proteomes" id="UP000070080"/>
    </source>
</evidence>
<evidence type="ECO:0000256" key="1">
    <source>
        <dbReference type="SAM" id="Phobius"/>
    </source>
</evidence>
<dbReference type="AlphaFoldDB" id="A0A133YAE9"/>
<sequence>MNQGEELIYNKSNIGLTVLQTLLALCLATVVVFQSIATCCFDFPFYQQNFRNLGTAKHVDVSEDELETALKVLLDYLNGKRDDINLTVRLTSNQETVEMYNAREIAHMVDVRALWQLLLKLKRVLIIVSVLIICGLFLPYLWQLKFYFAHNKLAKMQTAVAMRKFSYFWRSMRRSACYSLLIIALFVGLIAWLASSDFSSFWWHFHELLFSNDLWQLDPNTSRMVNLVDGQFFDNLVHYILQTTTASLAGLYLLLLLFPSICLYFIQKWHKTV</sequence>
<feature type="transmembrane region" description="Helical" evidence="1">
    <location>
        <begin position="176"/>
        <end position="195"/>
    </location>
</feature>
<feature type="transmembrane region" description="Helical" evidence="1">
    <location>
        <begin position="21"/>
        <end position="46"/>
    </location>
</feature>
<dbReference type="OrthoDB" id="9813051at2"/>
<dbReference type="EMBL" id="LSCV01000031">
    <property type="protein sequence ID" value="KXB40188.1"/>
    <property type="molecule type" value="Genomic_DNA"/>
</dbReference>
<dbReference type="STRING" id="1497955.HMPREF1872_00999"/>
<dbReference type="PATRIC" id="fig|1497955.3.peg.970"/>
<keyword evidence="1" id="KW-0812">Transmembrane</keyword>
<gene>
    <name evidence="2" type="ORF">HMPREF1872_00999</name>
</gene>
<reference evidence="3" key="1">
    <citation type="submission" date="2016-01" db="EMBL/GenBank/DDBJ databases">
        <authorList>
            <person name="Mitreva M."/>
            <person name="Pepin K.H."/>
            <person name="Mihindukulasuriya K.A."/>
            <person name="Fulton R."/>
            <person name="Fronick C."/>
            <person name="O'Laughlin M."/>
            <person name="Miner T."/>
            <person name="Herter B."/>
            <person name="Rosa B.A."/>
            <person name="Cordes M."/>
            <person name="Tomlinson C."/>
            <person name="Wollam A."/>
            <person name="Palsikar V.B."/>
            <person name="Mardis E.R."/>
            <person name="Wilson R.K."/>
        </authorList>
    </citation>
    <scope>NUCLEOTIDE SEQUENCE [LARGE SCALE GENOMIC DNA]</scope>
    <source>
        <strain evidence="3">KA00274</strain>
    </source>
</reference>
<keyword evidence="1" id="KW-1133">Transmembrane helix</keyword>
<evidence type="ECO:0000313" key="2">
    <source>
        <dbReference type="EMBL" id="KXB40188.1"/>
    </source>
</evidence>